<gene>
    <name evidence="2" type="ORF">GCG54_00009527</name>
</gene>
<reference evidence="2" key="1">
    <citation type="journal article" date="2020" name="Phytopathology">
        <title>Genome sequence and comparative analysis of Colletotrichum gloeosporioides isolated from Liriodendron leaves.</title>
        <authorList>
            <person name="Fu F.F."/>
            <person name="Hao Z."/>
            <person name="Wang P."/>
            <person name="Lu Y."/>
            <person name="Xue L.J."/>
            <person name="Wei G."/>
            <person name="Tian Y."/>
            <person name="Baishi H."/>
            <person name="Xu H."/>
            <person name="Shi J."/>
            <person name="Cheng T."/>
            <person name="Wang G."/>
            <person name="Yi Y."/>
            <person name="Chen J."/>
        </authorList>
    </citation>
    <scope>NUCLEOTIDE SEQUENCE</scope>
    <source>
        <strain evidence="2">Lc1</strain>
    </source>
</reference>
<dbReference type="GeneID" id="69016660"/>
<feature type="transmembrane region" description="Helical" evidence="1">
    <location>
        <begin position="199"/>
        <end position="219"/>
    </location>
</feature>
<keyword evidence="1" id="KW-0812">Transmembrane</keyword>
<dbReference type="EMBL" id="WVTB01000072">
    <property type="protein sequence ID" value="KAF3800856.1"/>
    <property type="molecule type" value="Genomic_DNA"/>
</dbReference>
<evidence type="ECO:0000256" key="1">
    <source>
        <dbReference type="SAM" id="Phobius"/>
    </source>
</evidence>
<sequence length="265" mass="28837">MGDQPESRLAIAVVLLTLQALLIVSQYLVSVQGHRRRNFLPGPAFLESLILLFPIFVAVLGVILIAVMFTSKDPENCKAKIDELCKDDERCKIDGVCKIDGLCKIDDDIGGRGIRFAAWAQLGVLLFLALIGIFHTKTTGIKEVAASLTITHLALVTALLVKLNDLEAADAILGSMILDSQNNALSIPLMTKATLGARWQVWTIVSCQAFGLAVLGVLVHKFHQNHFKVCCKKVLSIAQSSYQALVDTYAFHEAEKSGQGSFAKF</sequence>
<reference evidence="2" key="2">
    <citation type="submission" date="2020-03" db="EMBL/GenBank/DDBJ databases">
        <authorList>
            <person name="Fu F.-F."/>
            <person name="Chen J."/>
        </authorList>
    </citation>
    <scope>NUCLEOTIDE SEQUENCE</scope>
    <source>
        <strain evidence="2">Lc1</strain>
    </source>
</reference>
<evidence type="ECO:0000313" key="2">
    <source>
        <dbReference type="EMBL" id="KAF3800856.1"/>
    </source>
</evidence>
<feature type="transmembrane region" description="Helical" evidence="1">
    <location>
        <begin position="9"/>
        <end position="29"/>
    </location>
</feature>
<keyword evidence="1" id="KW-1133">Transmembrane helix</keyword>
<dbReference type="Proteomes" id="UP000613401">
    <property type="component" value="Unassembled WGS sequence"/>
</dbReference>
<feature type="transmembrane region" description="Helical" evidence="1">
    <location>
        <begin position="116"/>
        <end position="134"/>
    </location>
</feature>
<dbReference type="AlphaFoldDB" id="A0A8H4FGF9"/>
<feature type="transmembrane region" description="Helical" evidence="1">
    <location>
        <begin position="49"/>
        <end position="70"/>
    </location>
</feature>
<comment type="caution">
    <text evidence="2">The sequence shown here is derived from an EMBL/GenBank/DDBJ whole genome shotgun (WGS) entry which is preliminary data.</text>
</comment>
<proteinExistence type="predicted"/>
<organism evidence="2 3">
    <name type="scientific">Colletotrichum gloeosporioides</name>
    <name type="common">Anthracnose fungus</name>
    <name type="synonym">Glomerella cingulata</name>
    <dbReference type="NCBI Taxonomy" id="474922"/>
    <lineage>
        <taxon>Eukaryota</taxon>
        <taxon>Fungi</taxon>
        <taxon>Dikarya</taxon>
        <taxon>Ascomycota</taxon>
        <taxon>Pezizomycotina</taxon>
        <taxon>Sordariomycetes</taxon>
        <taxon>Hypocreomycetidae</taxon>
        <taxon>Glomerellales</taxon>
        <taxon>Glomerellaceae</taxon>
        <taxon>Colletotrichum</taxon>
        <taxon>Colletotrichum gloeosporioides species complex</taxon>
    </lineage>
</organism>
<name>A0A8H4FGF9_COLGL</name>
<protein>
    <submittedName>
        <fullName evidence="2">Uncharacterized protein</fullName>
    </submittedName>
</protein>
<keyword evidence="3" id="KW-1185">Reference proteome</keyword>
<evidence type="ECO:0000313" key="3">
    <source>
        <dbReference type="Proteomes" id="UP000613401"/>
    </source>
</evidence>
<accession>A0A8H4FGF9</accession>
<dbReference type="RefSeq" id="XP_045260015.1">
    <property type="nucleotide sequence ID" value="XM_045409473.1"/>
</dbReference>
<keyword evidence="1" id="KW-0472">Membrane</keyword>